<dbReference type="GeneID" id="100198357"/>
<name>A0ABM4CHH5_HYDVU</name>
<dbReference type="Pfam" id="PF15244">
    <property type="entry name" value="HSD3"/>
    <property type="match status" value="2"/>
</dbReference>
<proteinExistence type="predicted"/>
<evidence type="ECO:0000313" key="1">
    <source>
        <dbReference type="Proteomes" id="UP001652625"/>
    </source>
</evidence>
<dbReference type="Proteomes" id="UP001652625">
    <property type="component" value="Chromosome 09"/>
</dbReference>
<accession>A0ABM4CHH5</accession>
<dbReference type="RefSeq" id="XP_065661189.1">
    <property type="nucleotide sequence ID" value="XM_065805117.1"/>
</dbReference>
<organism evidence="1 2">
    <name type="scientific">Hydra vulgaris</name>
    <name type="common">Hydra</name>
    <name type="synonym">Hydra attenuata</name>
    <dbReference type="NCBI Taxonomy" id="6087"/>
    <lineage>
        <taxon>Eukaryota</taxon>
        <taxon>Metazoa</taxon>
        <taxon>Cnidaria</taxon>
        <taxon>Hydrozoa</taxon>
        <taxon>Hydroidolina</taxon>
        <taxon>Anthoathecata</taxon>
        <taxon>Aplanulata</taxon>
        <taxon>Hydridae</taxon>
        <taxon>Hydra</taxon>
    </lineage>
</organism>
<keyword evidence="1" id="KW-1185">Reference proteome</keyword>
<reference evidence="2" key="1">
    <citation type="submission" date="2025-08" db="UniProtKB">
        <authorList>
            <consortium name="RefSeq"/>
        </authorList>
    </citation>
    <scope>IDENTIFICATION</scope>
</reference>
<dbReference type="PANTHER" id="PTHR14917">
    <property type="entry name" value="SPERMATOGENESIS-ASSOCIATED PROTEIN 7"/>
    <property type="match status" value="1"/>
</dbReference>
<sequence length="318" mass="36862">MKCYCKSVKGHQTNKSSAFRENGERYGSQSFLHYHMMAHYKRIDNAKPLIDNKPPKSLKGFVNSSYQKKKKNSFKNYSVSYGALLPDYKLSGRKMRPQTADIYFELNNSDDIDLPNRPKTADSLLYSRNPQSSPFVHYRYKKYSNDYNNLNRYPLISSHKVSSETQKFEPKISVLNSVSDDDKMIAELNLDSMSLSDENSKKTYRCEDRLPIVMRNEKQLLEAQDEIISDEHAYLTFIEDITNDIIDRGIFSDIVLKQVFETHVEKNKNNLDEDRMLELLKELSNDLGINNANDLGINNANDLHMSFQYSSINDELSI</sequence>
<dbReference type="InterPro" id="IPR029357">
    <property type="entry name" value="SPATA7"/>
</dbReference>
<protein>
    <submittedName>
        <fullName evidence="2">Uncharacterized protein LOC100198357 isoform X2</fullName>
    </submittedName>
</protein>
<evidence type="ECO:0000313" key="2">
    <source>
        <dbReference type="RefSeq" id="XP_065661189.1"/>
    </source>
</evidence>
<gene>
    <name evidence="2" type="primary">LOC100198357</name>
</gene>
<dbReference type="PANTHER" id="PTHR14917:SF4">
    <property type="entry name" value="SPERMATOGENESIS-ASSOCIATED 7"/>
    <property type="match status" value="1"/>
</dbReference>